<dbReference type="InterPro" id="IPR058184">
    <property type="entry name" value="AgmC-like_N"/>
</dbReference>
<proteinExistence type="predicted"/>
<dbReference type="Proteomes" id="UP000009026">
    <property type="component" value="Chromosome"/>
</dbReference>
<keyword evidence="2" id="KW-0732">Signal</keyword>
<feature type="region of interest" description="Disordered" evidence="1">
    <location>
        <begin position="201"/>
        <end position="228"/>
    </location>
</feature>
<protein>
    <submittedName>
        <fullName evidence="4">Internalin, putative</fullName>
    </submittedName>
</protein>
<dbReference type="eggNOG" id="COG2885">
    <property type="taxonomic scope" value="Bacteria"/>
</dbReference>
<name>A0A0H4WNX4_9BACT</name>
<dbReference type="PANTHER" id="PTHR34677:SF3">
    <property type="entry name" value="BACTERIAL IG-LIKE DOMAIN-CONTAINING PROTEIN"/>
    <property type="match status" value="1"/>
</dbReference>
<evidence type="ECO:0000256" key="1">
    <source>
        <dbReference type="SAM" id="MobiDB-lite"/>
    </source>
</evidence>
<dbReference type="InterPro" id="IPR022038">
    <property type="entry name" value="Ig-like_bact"/>
</dbReference>
<dbReference type="PATRIC" id="fig|1297742.4.peg.2118"/>
<feature type="domain" description="Ig-like" evidence="3">
    <location>
        <begin position="1103"/>
        <end position="1134"/>
    </location>
</feature>
<evidence type="ECO:0000313" key="4">
    <source>
        <dbReference type="EMBL" id="AKQ65181.1"/>
    </source>
</evidence>
<accession>A0A0H4WNX4</accession>
<evidence type="ECO:0000313" key="5">
    <source>
        <dbReference type="Proteomes" id="UP000009026"/>
    </source>
</evidence>
<reference evidence="4 5" key="1">
    <citation type="journal article" date="2016" name="PLoS ONE">
        <title>Complete Genome Sequence and Comparative Genomics of a Novel Myxobacterium Myxococcus hansupus.</title>
        <authorList>
            <person name="Sharma G."/>
            <person name="Narwani T."/>
            <person name="Subramanian S."/>
        </authorList>
    </citation>
    <scope>NUCLEOTIDE SEQUENCE [LARGE SCALE GENOMIC DNA]</scope>
    <source>
        <strain evidence="5">mixupus</strain>
    </source>
</reference>
<dbReference type="Gene3D" id="3.30.420.430">
    <property type="match status" value="1"/>
</dbReference>
<dbReference type="NCBIfam" id="NF047640">
    <property type="entry name" value="gliding_AgmC_N"/>
    <property type="match status" value="1"/>
</dbReference>
<feature type="region of interest" description="Disordered" evidence="1">
    <location>
        <begin position="274"/>
        <end position="295"/>
    </location>
</feature>
<feature type="chain" id="PRO_5005212871" evidence="2">
    <location>
        <begin position="17"/>
        <end position="1911"/>
    </location>
</feature>
<dbReference type="Gene3D" id="2.60.40.10">
    <property type="entry name" value="Immunoglobulins"/>
    <property type="match status" value="3"/>
</dbReference>
<sequence>MVLAGAVALSAIVAVAGPDTFWVGGSSDGSLTVAEEEVAQVNTYAQVTAISTDTQGRPVLDLGTSRLGSENLSFATNKLVLVLQATSPAAGPVPGSGTGQNTIDLELSSVGRWELARVSSYTTGTRRMVLTQPLKHAYEVLATQVILVPEYSNVTVEDDAVIEALPWNGVTGGVVALFSSGAINLNDTGRISASAKGFRGGVFTPEPPPEDGGTPADGCDADDDGPTDYRLGSKGEGLSAHVYDAGTTRGNANATTGGGGGACRQSGGGGGGNAGLGGMGGNARDRASGGASRDVGGLGGASLAYSPLTQLSLGGGGGSGQGVHATATTTPNGGAGGGIVFLRAASLNGGVVAASGGSAEASVVSGGGGGGGGTISLRLVGACVGTELHAEGGTGGAVQSSSSAAANAAGPGGGGGGGRIFFQSASSSSCPVSVAAGLAGMTANGGPSSPPIPQGALPIHPVQHSPPYVGTVGFLMGGMPNPIAVPTLSALASPIKTAYPQITGTGTPGGTVLIYRNHTASSQVQVLLARTVVGANGQFSVTVSLPANETSTLRAAHEVQGLQGSYSGPLTLRVDTLPPDTQASTSVTFPTRATSISFTIQGFEADGSPCNGTTTPSCSYECRLVTPSTPSPSFGACSSPRTFALSGSGTHRFEARAIDAAQNVDASPAIIEFVVDHDAPDVAILAANPTPPAARSRFTTAEFGFATTASDVVRFECELVRQPPFDPPTGWVTCPAHHGLTGLQNAAQYTLSVRAVDRAGNVSAAPATRSWVVDTTPPNTEFTGSALPTVTSENISFAFQGVGGDIARLECSLDSAEFTTCTSPYRPTTRPADGPHVFQVRAVDQAGNVDPTPAMHRWEVDTVPPPVTIVNKPSDPSNQATAGFDFDSTATDVVRFECLLEASPEPEPPLPSWQTCAASSLFPNLTHGTRYTLSVRAVDRALNETVTPATHAWTVDLVAPDTEFTGSPRPAVTRQNISFTFQGLGGDIARLECSLDAEAFRPCTSPYQPAVIPADGSHVFQVRAVDHAGNVDPTPATHSWEVDTQAPPVTIVTRPADPSNQTTAGFDFNSTATDVIRFECLLQAVPAHVPPLPGWQTCGASSLFPNLRNATRYTLSVRAVDRAGNQSDDFATYSWSVDTMAPDTVFTGSPRPAVTRENIAFTFQGVGGDIARLECSLDAEAFTTCTSPYQPETIPADGTHVFQVRAVDQAGNVDPTPATHSWEVDTTAPDTAISPTSPAPPRDPTNVTASPFGFTSTATDVAYFECRLNTVAPSTPTTGNWVRCPAAHVVSGGADGTRYQLQVRAVDRVGNTDATPASHAWLVDTTPPNTAFTAEVPNALTSLFNARFGFHAPGADDIDRFECSLDGGPFYTCASPHDLTVGDGDHTMLVRAVDRAGNVDQTPATHFWRVLSGPVRTFITKPTETLTNNPRMEFTFSSTKGNVEFFCRLNTEPERSCGTIDSERREVDWAIDVGEGDHTMNVQAVDLDNLDRDTVGETRYWTVDMTPPPAPLITNPASTYINTRAPAIEGTATEGGTVTVYDVDSVPPLALGSNVISITGLWRVDGVLLSEGSHTLGVTHRDGANNTSALEVSERRIIIVDTLPPETAVSVRPAARGRERTVHFEFQHLNEPNFATFECSLNGADFQNCPSPHQVTVAQDGSHSMRVRAKDLAGNVDPSPVVVEWAVDSIPPRTTIGTVPAEFSQSAASSFAFTAVDESDVVFECSLNDGGFVPCASPFVPTGLVQGVNRLAIRATDSVGNEEVTTPAAWTVDDTPPDLPVLESPEAGSTVETPTPQFRGVALGGAHEVFIHLDGFLLGKASVNASGEWRYTGTGNLSSGEHFVSVYAVDRALNASDPTTPSFFKIIPSTEIDSRGGGLSCTLGGSSGGTPLTALGLVAFALLAARRGRRP</sequence>
<dbReference type="Pfam" id="PF13750">
    <property type="entry name" value="Big_3_3"/>
    <property type="match status" value="1"/>
</dbReference>
<dbReference type="InterPro" id="IPR013783">
    <property type="entry name" value="Ig-like_fold"/>
</dbReference>
<dbReference type="EMBL" id="CP012109">
    <property type="protein sequence ID" value="AKQ65181.1"/>
    <property type="molecule type" value="Genomic_DNA"/>
</dbReference>
<evidence type="ECO:0000256" key="2">
    <source>
        <dbReference type="SAM" id="SignalP"/>
    </source>
</evidence>
<organism evidence="4 5">
    <name type="scientific">Pseudomyxococcus hansupus</name>
    <dbReference type="NCBI Taxonomy" id="1297742"/>
    <lineage>
        <taxon>Bacteria</taxon>
        <taxon>Pseudomonadati</taxon>
        <taxon>Myxococcota</taxon>
        <taxon>Myxococcia</taxon>
        <taxon>Myxococcales</taxon>
        <taxon>Cystobacterineae</taxon>
        <taxon>Myxococcaceae</taxon>
        <taxon>Pseudomyxococcus</taxon>
    </lineage>
</organism>
<feature type="signal peptide" evidence="2">
    <location>
        <begin position="1"/>
        <end position="16"/>
    </location>
</feature>
<dbReference type="STRING" id="1297742.A176_002093"/>
<dbReference type="KEGG" id="mym:A176_002093"/>
<keyword evidence="5" id="KW-1185">Reference proteome</keyword>
<gene>
    <name evidence="4" type="ORF">A176_002093</name>
</gene>
<evidence type="ECO:0000259" key="3">
    <source>
        <dbReference type="Pfam" id="PF13750"/>
    </source>
</evidence>
<dbReference type="PANTHER" id="PTHR34677">
    <property type="match status" value="1"/>
</dbReference>